<dbReference type="Proteomes" id="UP000325081">
    <property type="component" value="Unassembled WGS sequence"/>
</dbReference>
<dbReference type="PANTHER" id="PTHR33527:SF14">
    <property type="entry name" value="OS07G0274300 PROTEIN"/>
    <property type="match status" value="1"/>
</dbReference>
<evidence type="ECO:0000313" key="2">
    <source>
        <dbReference type="Proteomes" id="UP000325081"/>
    </source>
</evidence>
<accession>A0A5A7Q9C7</accession>
<keyword evidence="2" id="KW-1185">Reference proteome</keyword>
<reference evidence="2" key="1">
    <citation type="journal article" date="2019" name="Curr. Biol.">
        <title>Genome Sequence of Striga asiatica Provides Insight into the Evolution of Plant Parasitism.</title>
        <authorList>
            <person name="Yoshida S."/>
            <person name="Kim S."/>
            <person name="Wafula E.K."/>
            <person name="Tanskanen J."/>
            <person name="Kim Y.M."/>
            <person name="Honaas L."/>
            <person name="Yang Z."/>
            <person name="Spallek T."/>
            <person name="Conn C.E."/>
            <person name="Ichihashi Y."/>
            <person name="Cheong K."/>
            <person name="Cui S."/>
            <person name="Der J.P."/>
            <person name="Gundlach H."/>
            <person name="Jiao Y."/>
            <person name="Hori C."/>
            <person name="Ishida J.K."/>
            <person name="Kasahara H."/>
            <person name="Kiba T."/>
            <person name="Kim M.S."/>
            <person name="Koo N."/>
            <person name="Laohavisit A."/>
            <person name="Lee Y.H."/>
            <person name="Lumba S."/>
            <person name="McCourt P."/>
            <person name="Mortimer J.C."/>
            <person name="Mutuku J.M."/>
            <person name="Nomura T."/>
            <person name="Sasaki-Sekimoto Y."/>
            <person name="Seto Y."/>
            <person name="Wang Y."/>
            <person name="Wakatake T."/>
            <person name="Sakakibara H."/>
            <person name="Demura T."/>
            <person name="Yamaguchi S."/>
            <person name="Yoneyama K."/>
            <person name="Manabe R.I."/>
            <person name="Nelson D.C."/>
            <person name="Schulman A.H."/>
            <person name="Timko M.P."/>
            <person name="dePamphilis C.W."/>
            <person name="Choi D."/>
            <person name="Shirasu K."/>
        </authorList>
    </citation>
    <scope>NUCLEOTIDE SEQUENCE [LARGE SCALE GENOMIC DNA]</scope>
    <source>
        <strain evidence="2">cv. UVA1</strain>
    </source>
</reference>
<dbReference type="AlphaFoldDB" id="A0A5A7Q9C7"/>
<dbReference type="OrthoDB" id="1882251at2759"/>
<gene>
    <name evidence="1" type="ORF">STAS_18291</name>
</gene>
<evidence type="ECO:0000313" key="1">
    <source>
        <dbReference type="EMBL" id="GER41572.1"/>
    </source>
</evidence>
<dbReference type="PANTHER" id="PTHR33527">
    <property type="entry name" value="OS07G0274300 PROTEIN"/>
    <property type="match status" value="1"/>
</dbReference>
<sequence length="262" mass="29596">MDRTQYTVTLKEFRQFHSIDRALYCLLTFDLLRDPTESLNVLALWLWLERLGFYNFVSRALSLPPFLVDQLADEAVECLNCLDPQSPFFPDAIMTEIPLTHSLAGRRDISLQFFIGRGNEVQTLVREVCTPLVADLKDAGPGTGPARGVESDRDERTVFVTFSKGYPVGEGELRGFLAGVLGGEDRVETLLFVIGKSLLPFLQPELPSAVSSGDFTVSFLTTSLDDITPRCSTFFRRLRLFRFRRYCRLPLRSHPLKPVSIP</sequence>
<keyword evidence="1" id="KW-0378">Hydrolase</keyword>
<name>A0A5A7Q9C7_STRAF</name>
<comment type="caution">
    <text evidence="1">The sequence shown here is derived from an EMBL/GenBank/DDBJ whole genome shotgun (WGS) entry which is preliminary data.</text>
</comment>
<organism evidence="1 2">
    <name type="scientific">Striga asiatica</name>
    <name type="common">Asiatic witchweed</name>
    <name type="synonym">Buchnera asiatica</name>
    <dbReference type="NCBI Taxonomy" id="4170"/>
    <lineage>
        <taxon>Eukaryota</taxon>
        <taxon>Viridiplantae</taxon>
        <taxon>Streptophyta</taxon>
        <taxon>Embryophyta</taxon>
        <taxon>Tracheophyta</taxon>
        <taxon>Spermatophyta</taxon>
        <taxon>Magnoliopsida</taxon>
        <taxon>eudicotyledons</taxon>
        <taxon>Gunneridae</taxon>
        <taxon>Pentapetalae</taxon>
        <taxon>asterids</taxon>
        <taxon>lamiids</taxon>
        <taxon>Lamiales</taxon>
        <taxon>Orobanchaceae</taxon>
        <taxon>Buchnereae</taxon>
        <taxon>Striga</taxon>
    </lineage>
</organism>
<dbReference type="GO" id="GO:0016787">
    <property type="term" value="F:hydrolase activity"/>
    <property type="evidence" value="ECO:0007669"/>
    <property type="project" value="UniProtKB-KW"/>
</dbReference>
<protein>
    <submittedName>
        <fullName evidence="1">GDSL-like Lipase/Acylhydrolase superfamily protein</fullName>
    </submittedName>
</protein>
<dbReference type="EMBL" id="BKCP01006161">
    <property type="protein sequence ID" value="GER41572.1"/>
    <property type="molecule type" value="Genomic_DNA"/>
</dbReference>
<proteinExistence type="predicted"/>